<accession>A0A6A4GUY0</accession>
<protein>
    <submittedName>
        <fullName evidence="1">Uncharacterized protein</fullName>
    </submittedName>
</protein>
<feature type="non-terminal residue" evidence="1">
    <location>
        <position position="129"/>
    </location>
</feature>
<keyword evidence="2" id="KW-1185">Reference proteome</keyword>
<gene>
    <name evidence="1" type="ORF">BT96DRAFT_795222</name>
</gene>
<dbReference type="EMBL" id="ML769721">
    <property type="protein sequence ID" value="KAE9388887.1"/>
    <property type="molecule type" value="Genomic_DNA"/>
</dbReference>
<proteinExistence type="predicted"/>
<name>A0A6A4GUY0_9AGAR</name>
<evidence type="ECO:0000313" key="1">
    <source>
        <dbReference type="EMBL" id="KAE9388887.1"/>
    </source>
</evidence>
<feature type="non-terminal residue" evidence="1">
    <location>
        <position position="1"/>
    </location>
</feature>
<evidence type="ECO:0000313" key="2">
    <source>
        <dbReference type="Proteomes" id="UP000799118"/>
    </source>
</evidence>
<reference evidence="1" key="1">
    <citation type="journal article" date="2019" name="Environ. Microbiol.">
        <title>Fungal ecological strategies reflected in gene transcription - a case study of two litter decomposers.</title>
        <authorList>
            <person name="Barbi F."/>
            <person name="Kohler A."/>
            <person name="Barry K."/>
            <person name="Baskaran P."/>
            <person name="Daum C."/>
            <person name="Fauchery L."/>
            <person name="Ihrmark K."/>
            <person name="Kuo A."/>
            <person name="LaButti K."/>
            <person name="Lipzen A."/>
            <person name="Morin E."/>
            <person name="Grigoriev I.V."/>
            <person name="Henrissat B."/>
            <person name="Lindahl B."/>
            <person name="Martin F."/>
        </authorList>
    </citation>
    <scope>NUCLEOTIDE SEQUENCE</scope>
    <source>
        <strain evidence="1">JB14</strain>
    </source>
</reference>
<sequence length="129" mass="14455">YRPALSLNSTLQEIRVQEAWDNQDAVTVQVVMNCLLKEARGILPPPLDPSTGMPTTARNIDLALWGQYCSHCQSMGLAILEAKLHTTHIEGDKIPEWIVKWKLIVGRLQAAGYPIFWSTILSTFTQLLP</sequence>
<dbReference type="AlphaFoldDB" id="A0A6A4GUY0"/>
<organism evidence="1 2">
    <name type="scientific">Gymnopus androsaceus JB14</name>
    <dbReference type="NCBI Taxonomy" id="1447944"/>
    <lineage>
        <taxon>Eukaryota</taxon>
        <taxon>Fungi</taxon>
        <taxon>Dikarya</taxon>
        <taxon>Basidiomycota</taxon>
        <taxon>Agaricomycotina</taxon>
        <taxon>Agaricomycetes</taxon>
        <taxon>Agaricomycetidae</taxon>
        <taxon>Agaricales</taxon>
        <taxon>Marasmiineae</taxon>
        <taxon>Omphalotaceae</taxon>
        <taxon>Gymnopus</taxon>
    </lineage>
</organism>
<dbReference type="Proteomes" id="UP000799118">
    <property type="component" value="Unassembled WGS sequence"/>
</dbReference>
<dbReference type="OrthoDB" id="3057657at2759"/>